<accession>A0A3P6TGI8</accession>
<keyword evidence="2" id="KW-1133">Transmembrane helix</keyword>
<feature type="transmembrane region" description="Helical" evidence="2">
    <location>
        <begin position="229"/>
        <end position="249"/>
    </location>
</feature>
<reference evidence="3 4" key="1">
    <citation type="submission" date="2018-08" db="EMBL/GenBank/DDBJ databases">
        <authorList>
            <person name="Laetsch R D."/>
            <person name="Stevens L."/>
            <person name="Kumar S."/>
            <person name="Blaxter L. M."/>
        </authorList>
    </citation>
    <scope>NUCLEOTIDE SEQUENCE [LARGE SCALE GENOMIC DNA]</scope>
</reference>
<dbReference type="AlphaFoldDB" id="A0A3P6TGI8"/>
<keyword evidence="2" id="KW-0472">Membrane</keyword>
<feature type="transmembrane region" description="Helical" evidence="2">
    <location>
        <begin position="432"/>
        <end position="457"/>
    </location>
</feature>
<protein>
    <submittedName>
        <fullName evidence="3">Uncharacterized protein</fullName>
    </submittedName>
</protein>
<feature type="region of interest" description="Disordered" evidence="1">
    <location>
        <begin position="1"/>
        <end position="73"/>
    </location>
</feature>
<sequence length="501" mass="57016">MSAVSACRSRIHKMKKNRRVSEKRSGSNNVPPEMLTLFAKTQTTITSDTNPQNLSLTQKSDSKTQSVGEEKSKMNLMETLSKANIPISKDSSRKNLGTLGKRKLISYVDEKFKDDKLRNDKLDLIKQQIPTSSSVRIASSQDLPDFVHEGTTQPHTKRSDLMTIAQNLSKRKVQSTESSKTGKINYGETNQMPRCKSSGKQAVETLLCSSTKEKGPIQKHVLPSCMQYTCLRLIALILLFCAWIIVYAFPCLQFTYHVPVVKREMIESVAERISLKKTCQLMPHWWSDHKAFVGNIIESTRYFHALNLSMNQTEERFEIFEDENSIEILKPFNGQIFVIFGCVVLAFPILLLLMFLRCMSKEEDLIEEAMFDLAEISIFCVFSVIEFYMSSGAEIRAVMESMCVRYLERNIRINGYLKEKVYNICTDVKIEAYGFLSSGCIFLFLVFLFAIDLIILLKNAEAVESRKYLQMAACLHYDKTLKCVTESVLEGVSAQSAPLRK</sequence>
<evidence type="ECO:0000256" key="1">
    <source>
        <dbReference type="SAM" id="MobiDB-lite"/>
    </source>
</evidence>
<feature type="transmembrane region" description="Helical" evidence="2">
    <location>
        <begin position="336"/>
        <end position="357"/>
    </location>
</feature>
<feature type="compositionally biased region" description="Polar residues" evidence="1">
    <location>
        <begin position="39"/>
        <end position="67"/>
    </location>
</feature>
<keyword evidence="4" id="KW-1185">Reference proteome</keyword>
<feature type="transmembrane region" description="Helical" evidence="2">
    <location>
        <begin position="369"/>
        <end position="389"/>
    </location>
</feature>
<organism evidence="3 4">
    <name type="scientific">Litomosoides sigmodontis</name>
    <name type="common">Filarial nematode worm</name>
    <dbReference type="NCBI Taxonomy" id="42156"/>
    <lineage>
        <taxon>Eukaryota</taxon>
        <taxon>Metazoa</taxon>
        <taxon>Ecdysozoa</taxon>
        <taxon>Nematoda</taxon>
        <taxon>Chromadorea</taxon>
        <taxon>Rhabditida</taxon>
        <taxon>Spirurina</taxon>
        <taxon>Spiruromorpha</taxon>
        <taxon>Filarioidea</taxon>
        <taxon>Onchocercidae</taxon>
        <taxon>Litomosoides</taxon>
    </lineage>
</organism>
<evidence type="ECO:0000313" key="3">
    <source>
        <dbReference type="EMBL" id="VDK84277.1"/>
    </source>
</evidence>
<keyword evidence="2" id="KW-0812">Transmembrane</keyword>
<name>A0A3P6TGI8_LITSI</name>
<dbReference type="EMBL" id="UYRX01000593">
    <property type="protein sequence ID" value="VDK84277.1"/>
    <property type="molecule type" value="Genomic_DNA"/>
</dbReference>
<dbReference type="Proteomes" id="UP000277928">
    <property type="component" value="Unassembled WGS sequence"/>
</dbReference>
<feature type="compositionally biased region" description="Basic residues" evidence="1">
    <location>
        <begin position="9"/>
        <end position="18"/>
    </location>
</feature>
<gene>
    <name evidence="3" type="ORF">NLS_LOCUS6577</name>
</gene>
<evidence type="ECO:0000256" key="2">
    <source>
        <dbReference type="SAM" id="Phobius"/>
    </source>
</evidence>
<dbReference type="OrthoDB" id="5874736at2759"/>
<evidence type="ECO:0000313" key="4">
    <source>
        <dbReference type="Proteomes" id="UP000277928"/>
    </source>
</evidence>
<proteinExistence type="predicted"/>